<evidence type="ECO:0000313" key="3">
    <source>
        <dbReference type="Proteomes" id="UP000033491"/>
    </source>
</evidence>
<evidence type="ECO:0000256" key="1">
    <source>
        <dbReference type="SAM" id="SignalP"/>
    </source>
</evidence>
<protein>
    <recommendedName>
        <fullName evidence="4">DUF4352 domain-containing protein</fullName>
    </recommendedName>
</protein>
<gene>
    <name evidence="2" type="ORF">VC81_10085</name>
</gene>
<name>A0A0F3RTW6_9LACO</name>
<dbReference type="OrthoDB" id="2328788at2"/>
<dbReference type="Proteomes" id="UP000033491">
    <property type="component" value="Unassembled WGS sequence"/>
</dbReference>
<sequence length="250" mass="26940">MRIQRSLVLAGLGLLALGLAGCQSTAKHSSASFKDSQSSTKTYHAAKPDAAVTASSSSKIAQTYQPRAAQTQAKGYVKSGKLQQKGQYTFDKVGTKLTLTRVHALNQTIKSGQLTYRVTSVRLIKNVAENDQAKRMAAQALNLAEIKSPYYTLQVKFTILNRGKRAVTTDGIKAIQLGNHQRLTAANQLSDASAGKTIPAHRQLATFATGLAGQETQPTFTHVKLAFAGGYDQRQHQLVKPSGWLTVDLS</sequence>
<dbReference type="PATRIC" id="fig|216463.3.peg.1274"/>
<dbReference type="STRING" id="216463.VC81_10085"/>
<accession>A0A0F3RTW6</accession>
<organism evidence="2 3">
    <name type="scientific">Levilactobacillus spicheri</name>
    <dbReference type="NCBI Taxonomy" id="216463"/>
    <lineage>
        <taxon>Bacteria</taxon>
        <taxon>Bacillati</taxon>
        <taxon>Bacillota</taxon>
        <taxon>Bacilli</taxon>
        <taxon>Lactobacillales</taxon>
        <taxon>Lactobacillaceae</taxon>
        <taxon>Levilactobacillus</taxon>
    </lineage>
</organism>
<evidence type="ECO:0008006" key="4">
    <source>
        <dbReference type="Google" id="ProtNLM"/>
    </source>
</evidence>
<dbReference type="PROSITE" id="PS51257">
    <property type="entry name" value="PROKAR_LIPOPROTEIN"/>
    <property type="match status" value="1"/>
</dbReference>
<reference evidence="2 3" key="1">
    <citation type="submission" date="2015-03" db="EMBL/GenBank/DDBJ databases">
        <authorList>
            <person name="Zheng J."/>
            <person name="Ganezle M."/>
        </authorList>
    </citation>
    <scope>NUCLEOTIDE SEQUENCE [LARGE SCALE GENOMIC DNA]</scope>
    <source>
        <strain evidence="2 3">LP38</strain>
    </source>
</reference>
<proteinExistence type="predicted"/>
<feature type="signal peptide" evidence="1">
    <location>
        <begin position="1"/>
        <end position="26"/>
    </location>
</feature>
<evidence type="ECO:0000313" key="2">
    <source>
        <dbReference type="EMBL" id="KJW12232.1"/>
    </source>
</evidence>
<feature type="chain" id="PRO_5039474156" description="DUF4352 domain-containing protein" evidence="1">
    <location>
        <begin position="27"/>
        <end position="250"/>
    </location>
</feature>
<keyword evidence="1" id="KW-0732">Signal</keyword>
<comment type="caution">
    <text evidence="2">The sequence shown here is derived from an EMBL/GenBank/DDBJ whole genome shotgun (WGS) entry which is preliminary data.</text>
</comment>
<dbReference type="AlphaFoldDB" id="A0A0F3RTW6"/>
<dbReference type="EMBL" id="JZCR01000021">
    <property type="protein sequence ID" value="KJW12232.1"/>
    <property type="molecule type" value="Genomic_DNA"/>
</dbReference>
<dbReference type="RefSeq" id="WP_045807954.1">
    <property type="nucleotide sequence ID" value="NZ_JZCR01000021.1"/>
</dbReference>